<keyword evidence="3" id="KW-0862">Zinc</keyword>
<keyword evidence="2" id="KW-0863">Zinc-finger</keyword>
<accession>A0A8H5GQL0</accession>
<dbReference type="InterPro" id="IPR017907">
    <property type="entry name" value="Znf_RING_CS"/>
</dbReference>
<evidence type="ECO:0008006" key="7">
    <source>
        <dbReference type="Google" id="ProtNLM"/>
    </source>
</evidence>
<evidence type="ECO:0000256" key="1">
    <source>
        <dbReference type="ARBA" id="ARBA00022723"/>
    </source>
</evidence>
<sequence>MLPVSEIARNPTRSDDCCPGSMSQEQATSPETSSVRDTSDSSTVQLESSPSRSGSDVHFTVEGPGAPVMMRLPDYHEFLIQSNVKLHHCVYNPLTNEQVPAQEFKHFKEAWRKRLLCSVCTKLAFEPHVLERCKHPMCAICVAAEIKAQGPNDWITCRDVVEDMAKSEGSPIPPLLPCE</sequence>
<name>A0A8H5GQL0_9AGAR</name>
<dbReference type="InterPro" id="IPR013083">
    <property type="entry name" value="Znf_RING/FYVE/PHD"/>
</dbReference>
<protein>
    <recommendedName>
        <fullName evidence="7">RING-type domain-containing protein</fullName>
    </recommendedName>
</protein>
<dbReference type="Gene3D" id="3.30.40.10">
    <property type="entry name" value="Zinc/RING finger domain, C3HC4 (zinc finger)"/>
    <property type="match status" value="1"/>
</dbReference>
<dbReference type="EMBL" id="JAACJN010000128">
    <property type="protein sequence ID" value="KAF5369252.1"/>
    <property type="molecule type" value="Genomic_DNA"/>
</dbReference>
<evidence type="ECO:0000256" key="2">
    <source>
        <dbReference type="ARBA" id="ARBA00022771"/>
    </source>
</evidence>
<feature type="compositionally biased region" description="Polar residues" evidence="4">
    <location>
        <begin position="21"/>
        <end position="31"/>
    </location>
</feature>
<organism evidence="5 6">
    <name type="scientific">Collybiopsis confluens</name>
    <dbReference type="NCBI Taxonomy" id="2823264"/>
    <lineage>
        <taxon>Eukaryota</taxon>
        <taxon>Fungi</taxon>
        <taxon>Dikarya</taxon>
        <taxon>Basidiomycota</taxon>
        <taxon>Agaricomycotina</taxon>
        <taxon>Agaricomycetes</taxon>
        <taxon>Agaricomycetidae</taxon>
        <taxon>Agaricales</taxon>
        <taxon>Marasmiineae</taxon>
        <taxon>Omphalotaceae</taxon>
        <taxon>Collybiopsis</taxon>
    </lineage>
</organism>
<feature type="compositionally biased region" description="Low complexity" evidence="4">
    <location>
        <begin position="32"/>
        <end position="44"/>
    </location>
</feature>
<reference evidence="5 6" key="1">
    <citation type="journal article" date="2020" name="ISME J.">
        <title>Uncovering the hidden diversity of litter-decomposition mechanisms in mushroom-forming fungi.</title>
        <authorList>
            <person name="Floudas D."/>
            <person name="Bentzer J."/>
            <person name="Ahren D."/>
            <person name="Johansson T."/>
            <person name="Persson P."/>
            <person name="Tunlid A."/>
        </authorList>
    </citation>
    <scope>NUCLEOTIDE SEQUENCE [LARGE SCALE GENOMIC DNA]</scope>
    <source>
        <strain evidence="5 6">CBS 406.79</strain>
    </source>
</reference>
<dbReference type="AlphaFoldDB" id="A0A8H5GQL0"/>
<dbReference type="Proteomes" id="UP000518752">
    <property type="component" value="Unassembled WGS sequence"/>
</dbReference>
<feature type="compositionally biased region" description="Polar residues" evidence="4">
    <location>
        <begin position="45"/>
        <end position="54"/>
    </location>
</feature>
<comment type="caution">
    <text evidence="5">The sequence shown here is derived from an EMBL/GenBank/DDBJ whole genome shotgun (WGS) entry which is preliminary data.</text>
</comment>
<evidence type="ECO:0000256" key="4">
    <source>
        <dbReference type="SAM" id="MobiDB-lite"/>
    </source>
</evidence>
<evidence type="ECO:0000256" key="3">
    <source>
        <dbReference type="ARBA" id="ARBA00022833"/>
    </source>
</evidence>
<dbReference type="PROSITE" id="PS00518">
    <property type="entry name" value="ZF_RING_1"/>
    <property type="match status" value="1"/>
</dbReference>
<dbReference type="GO" id="GO:0008270">
    <property type="term" value="F:zinc ion binding"/>
    <property type="evidence" value="ECO:0007669"/>
    <property type="project" value="UniProtKB-KW"/>
</dbReference>
<gene>
    <name evidence="5" type="ORF">D9757_013249</name>
</gene>
<feature type="region of interest" description="Disordered" evidence="4">
    <location>
        <begin position="1"/>
        <end position="58"/>
    </location>
</feature>
<keyword evidence="1" id="KW-0479">Metal-binding</keyword>
<evidence type="ECO:0000313" key="5">
    <source>
        <dbReference type="EMBL" id="KAF5369252.1"/>
    </source>
</evidence>
<keyword evidence="6" id="KW-1185">Reference proteome</keyword>
<evidence type="ECO:0000313" key="6">
    <source>
        <dbReference type="Proteomes" id="UP000518752"/>
    </source>
</evidence>
<proteinExistence type="predicted"/>
<dbReference type="SUPFAM" id="SSF57850">
    <property type="entry name" value="RING/U-box"/>
    <property type="match status" value="1"/>
</dbReference>